<keyword evidence="5" id="KW-1185">Reference proteome</keyword>
<dbReference type="GO" id="GO:0005975">
    <property type="term" value="P:carbohydrate metabolic process"/>
    <property type="evidence" value="ECO:0007669"/>
    <property type="project" value="InterPro"/>
</dbReference>
<gene>
    <name evidence="4" type="ORF">H4075_09585</name>
</gene>
<dbReference type="InterPro" id="IPR011330">
    <property type="entry name" value="Glyco_hydro/deAcase_b/a-brl"/>
</dbReference>
<name>A0A7G5XLP8_9BACT</name>
<dbReference type="PANTHER" id="PTHR34216">
    <property type="match status" value="1"/>
</dbReference>
<dbReference type="CDD" id="cd10918">
    <property type="entry name" value="CE4_NodB_like_5s_6s"/>
    <property type="match status" value="1"/>
</dbReference>
<feature type="domain" description="NodB homology" evidence="3">
    <location>
        <begin position="30"/>
        <end position="190"/>
    </location>
</feature>
<dbReference type="RefSeq" id="WP_182806268.1">
    <property type="nucleotide sequence ID" value="NZ_CP060007.1"/>
</dbReference>
<evidence type="ECO:0000256" key="1">
    <source>
        <dbReference type="ARBA" id="ARBA00004613"/>
    </source>
</evidence>
<sequence length="190" mass="21621">MKIFHDKGYHSILPDQLAAYYQTGAELPGLPFMITFDDAHVEQYTLALPVLEKYQFKAVFFVMTVCIDKKGFLSAKQIASLSSVGHVIGVHTWDHPNMAKQQQLNWKLEIDKPKKRLEEIIGKPINCFAFPYGAWTMQVLQGLKQRGFTTAFQLQGKQSAEQPLLTIRRIMVNGASKPELLIKHITTVFQ</sequence>
<comment type="subcellular location">
    <subcellularLocation>
        <location evidence="1">Secreted</location>
    </subcellularLocation>
</comment>
<evidence type="ECO:0000256" key="2">
    <source>
        <dbReference type="ARBA" id="ARBA00022729"/>
    </source>
</evidence>
<dbReference type="PROSITE" id="PS51677">
    <property type="entry name" value="NODB"/>
    <property type="match status" value="1"/>
</dbReference>
<dbReference type="PANTHER" id="PTHR34216:SF3">
    <property type="entry name" value="POLY-BETA-1,6-N-ACETYL-D-GLUCOSAMINE N-DEACETYLASE"/>
    <property type="match status" value="1"/>
</dbReference>
<dbReference type="Proteomes" id="UP000515344">
    <property type="component" value="Chromosome"/>
</dbReference>
<dbReference type="Gene3D" id="3.20.20.370">
    <property type="entry name" value="Glycoside hydrolase/deacetylase"/>
    <property type="match status" value="1"/>
</dbReference>
<protein>
    <submittedName>
        <fullName evidence="4">Polysaccharide deacetylase family protein</fullName>
    </submittedName>
</protein>
<dbReference type="EMBL" id="CP060007">
    <property type="protein sequence ID" value="QNA46401.1"/>
    <property type="molecule type" value="Genomic_DNA"/>
</dbReference>
<organism evidence="4 5">
    <name type="scientific">Lacibacter sediminis</name>
    <dbReference type="NCBI Taxonomy" id="2760713"/>
    <lineage>
        <taxon>Bacteria</taxon>
        <taxon>Pseudomonadati</taxon>
        <taxon>Bacteroidota</taxon>
        <taxon>Chitinophagia</taxon>
        <taxon>Chitinophagales</taxon>
        <taxon>Chitinophagaceae</taxon>
        <taxon>Lacibacter</taxon>
    </lineage>
</organism>
<evidence type="ECO:0000259" key="3">
    <source>
        <dbReference type="PROSITE" id="PS51677"/>
    </source>
</evidence>
<dbReference type="GO" id="GO:0016810">
    <property type="term" value="F:hydrolase activity, acting on carbon-nitrogen (but not peptide) bonds"/>
    <property type="evidence" value="ECO:0007669"/>
    <property type="project" value="InterPro"/>
</dbReference>
<dbReference type="GO" id="GO:0005576">
    <property type="term" value="C:extracellular region"/>
    <property type="evidence" value="ECO:0007669"/>
    <property type="project" value="UniProtKB-SubCell"/>
</dbReference>
<proteinExistence type="predicted"/>
<evidence type="ECO:0000313" key="5">
    <source>
        <dbReference type="Proteomes" id="UP000515344"/>
    </source>
</evidence>
<dbReference type="KEGG" id="lacs:H4075_09585"/>
<dbReference type="InterPro" id="IPR051398">
    <property type="entry name" value="Polysacch_Deacetylase"/>
</dbReference>
<keyword evidence="2" id="KW-0732">Signal</keyword>
<accession>A0A7G5XLP8</accession>
<dbReference type="Pfam" id="PF01522">
    <property type="entry name" value="Polysacc_deac_1"/>
    <property type="match status" value="1"/>
</dbReference>
<dbReference type="AlphaFoldDB" id="A0A7G5XLP8"/>
<evidence type="ECO:0000313" key="4">
    <source>
        <dbReference type="EMBL" id="QNA46401.1"/>
    </source>
</evidence>
<dbReference type="SUPFAM" id="SSF88713">
    <property type="entry name" value="Glycoside hydrolase/deacetylase"/>
    <property type="match status" value="1"/>
</dbReference>
<reference evidence="5" key="1">
    <citation type="submission" date="2020-08" db="EMBL/GenBank/DDBJ databases">
        <title>Lacibacter sp. S13-6-6 genome sequencing.</title>
        <authorList>
            <person name="Jin L."/>
        </authorList>
    </citation>
    <scope>NUCLEOTIDE SEQUENCE [LARGE SCALE GENOMIC DNA]</scope>
    <source>
        <strain evidence="5">S13-6-6</strain>
    </source>
</reference>
<dbReference type="InterPro" id="IPR002509">
    <property type="entry name" value="NODB_dom"/>
</dbReference>